<dbReference type="EMBL" id="CP003235">
    <property type="protein sequence ID" value="AFC27655.1"/>
    <property type="molecule type" value="Genomic_DNA"/>
</dbReference>
<dbReference type="AlphaFoldDB" id="H6NTR1"/>
<sequence>MKNKHVKQIVMLALLAAVALPACQSLTPAQTAASTESAASQTGAAAASTAAAAATAPAAVTPVEYSDNDLYSDWKSANPNYIELSAEGASIKGTGAEVKDRTVTITAGGTYVLSGVWEQGQIVVNASKEDKVRIVLNGVQIHSKTSSAIQVMQADKTVITVQEGTANAVSDGTQYAAVDDSGEPNAAIFSKDDLTFNGSGTLTVQGNYNNGITSKDDLKITGGTIKVTAVDDGVQGKDLVAVKEGTLTIEAAGDGIKATNDTDASKGFVSIETGTFSIQAGKDGIQAETAVQVNGGTFTISSGGGSANAPAKAKEEMGGMRSAPAAAASTSAGTTAAAEETESGKAIKAGSLISIAGGTIRIDSADDAVHSNNSVTIAGGELSITSGDDGIHADASTVISGGKTVITKSYEGIEGSAVTISGGETQVTASDDGINVAGGADGSATNRPGQNSFSSTGSGNLLTIAGGTVRVDSAGDGLDANGSIQMSGGTVYVSGPSANGNGALDYDGSFDYTGGLLAAAGSSGMAQAPSDQSTAYSTLMTYSQAQPAGTVVELKDKDGKVVASFTSEKSFQAIVLGSPDLRKDGTYAIYTGGAKTVEFTIANPTTWLNESGVTTARTGGPGRMGGGGSRVRPEAGTP</sequence>
<keyword evidence="2" id="KW-0732">Signal</keyword>
<gene>
    <name evidence="3" type="ORF">PM3016_695</name>
</gene>
<evidence type="ECO:0000313" key="4">
    <source>
        <dbReference type="Proteomes" id="UP000007523"/>
    </source>
</evidence>
<feature type="compositionally biased region" description="Gly residues" evidence="1">
    <location>
        <begin position="619"/>
        <end position="629"/>
    </location>
</feature>
<evidence type="ECO:0008006" key="5">
    <source>
        <dbReference type="Google" id="ProtNLM"/>
    </source>
</evidence>
<feature type="region of interest" description="Disordered" evidence="1">
    <location>
        <begin position="611"/>
        <end position="638"/>
    </location>
</feature>
<organism evidence="3 4">
    <name type="scientific">Paenibacillus mucilaginosus 3016</name>
    <dbReference type="NCBI Taxonomy" id="1116391"/>
    <lineage>
        <taxon>Bacteria</taxon>
        <taxon>Bacillati</taxon>
        <taxon>Bacillota</taxon>
        <taxon>Bacilli</taxon>
        <taxon>Bacillales</taxon>
        <taxon>Paenibacillaceae</taxon>
        <taxon>Paenibacillus</taxon>
    </lineage>
</organism>
<reference evidence="3 4" key="1">
    <citation type="journal article" date="2012" name="J. Bacteriol.">
        <title>Complete Genome Sequence of Paenibacillus mucilaginosus 3016, a Bacterium Functional as Microbial Fertilizer.</title>
        <authorList>
            <person name="Ma M."/>
            <person name="Wang Z."/>
            <person name="Li L."/>
            <person name="Jiang X."/>
            <person name="Guan D."/>
            <person name="Cao F."/>
            <person name="Chen H."/>
            <person name="Wang X."/>
            <person name="Shen D."/>
            <person name="Du B."/>
            <person name="Li J."/>
        </authorList>
    </citation>
    <scope>NUCLEOTIDE SEQUENCE [LARGE SCALE GENOMIC DNA]</scope>
    <source>
        <strain evidence="3 4">3016</strain>
    </source>
</reference>
<dbReference type="InterPro" id="IPR025584">
    <property type="entry name" value="Cthe_2159"/>
</dbReference>
<dbReference type="STRING" id="1116391.PM3016_695"/>
<feature type="chain" id="PRO_5038651397" description="Dockerin type 1" evidence="2">
    <location>
        <begin position="25"/>
        <end position="638"/>
    </location>
</feature>
<dbReference type="Proteomes" id="UP000007523">
    <property type="component" value="Chromosome"/>
</dbReference>
<dbReference type="HOGENOM" id="CLU_021406_1_1_9"/>
<dbReference type="Pfam" id="PF14262">
    <property type="entry name" value="Cthe_2159"/>
    <property type="match status" value="2"/>
</dbReference>
<dbReference type="KEGG" id="pmq:PM3016_695"/>
<name>H6NTR1_9BACL</name>
<proteinExistence type="predicted"/>
<feature type="signal peptide" evidence="2">
    <location>
        <begin position="1"/>
        <end position="24"/>
    </location>
</feature>
<dbReference type="RefSeq" id="WP_014368460.1">
    <property type="nucleotide sequence ID" value="NC_016935.1"/>
</dbReference>
<evidence type="ECO:0000256" key="1">
    <source>
        <dbReference type="SAM" id="MobiDB-lite"/>
    </source>
</evidence>
<keyword evidence="4" id="KW-1185">Reference proteome</keyword>
<evidence type="ECO:0000313" key="3">
    <source>
        <dbReference type="EMBL" id="AFC27655.1"/>
    </source>
</evidence>
<protein>
    <recommendedName>
        <fullName evidence="5">Dockerin type 1</fullName>
    </recommendedName>
</protein>
<evidence type="ECO:0000256" key="2">
    <source>
        <dbReference type="SAM" id="SignalP"/>
    </source>
</evidence>
<accession>H6NTR1</accession>